<dbReference type="EMBL" id="JAJSOF020000041">
    <property type="protein sequence ID" value="KAJ4425871.1"/>
    <property type="molecule type" value="Genomic_DNA"/>
</dbReference>
<organism evidence="2 3">
    <name type="scientific">Periplaneta americana</name>
    <name type="common">American cockroach</name>
    <name type="synonym">Blatta americana</name>
    <dbReference type="NCBI Taxonomy" id="6978"/>
    <lineage>
        <taxon>Eukaryota</taxon>
        <taxon>Metazoa</taxon>
        <taxon>Ecdysozoa</taxon>
        <taxon>Arthropoda</taxon>
        <taxon>Hexapoda</taxon>
        <taxon>Insecta</taxon>
        <taxon>Pterygota</taxon>
        <taxon>Neoptera</taxon>
        <taxon>Polyneoptera</taxon>
        <taxon>Dictyoptera</taxon>
        <taxon>Blattodea</taxon>
        <taxon>Blattoidea</taxon>
        <taxon>Blattidae</taxon>
        <taxon>Blattinae</taxon>
        <taxon>Periplaneta</taxon>
    </lineage>
</organism>
<evidence type="ECO:0000313" key="3">
    <source>
        <dbReference type="Proteomes" id="UP001148838"/>
    </source>
</evidence>
<reference evidence="2 3" key="1">
    <citation type="journal article" date="2022" name="Allergy">
        <title>Genome assembly and annotation of Periplaneta americana reveal a comprehensive cockroach allergen profile.</title>
        <authorList>
            <person name="Wang L."/>
            <person name="Xiong Q."/>
            <person name="Saelim N."/>
            <person name="Wang L."/>
            <person name="Nong W."/>
            <person name="Wan A.T."/>
            <person name="Shi M."/>
            <person name="Liu X."/>
            <person name="Cao Q."/>
            <person name="Hui J.H.L."/>
            <person name="Sookrung N."/>
            <person name="Leung T.F."/>
            <person name="Tungtrongchitr A."/>
            <person name="Tsui S.K.W."/>
        </authorList>
    </citation>
    <scope>NUCLEOTIDE SEQUENCE [LARGE SCALE GENOMIC DNA]</scope>
    <source>
        <strain evidence="2">PWHHKU_190912</strain>
    </source>
</reference>
<evidence type="ECO:0000313" key="2">
    <source>
        <dbReference type="EMBL" id="KAJ4425871.1"/>
    </source>
</evidence>
<name>A0ABQ8RW26_PERAM</name>
<feature type="region of interest" description="Disordered" evidence="1">
    <location>
        <begin position="1"/>
        <end position="33"/>
    </location>
</feature>
<comment type="caution">
    <text evidence="2">The sequence shown here is derived from an EMBL/GenBank/DDBJ whole genome shotgun (WGS) entry which is preliminary data.</text>
</comment>
<keyword evidence="3" id="KW-1185">Reference proteome</keyword>
<gene>
    <name evidence="2" type="ORF">ANN_27497</name>
</gene>
<sequence length="73" mass="8429">MAGLSSRKREDRAEHFGMARGHHGERRKGPTREGRLRAQLLLNAVNVERPSRLFQKSVEVEDSRIFEATSLWL</sequence>
<accession>A0ABQ8RW26</accession>
<feature type="compositionally biased region" description="Basic and acidic residues" evidence="1">
    <location>
        <begin position="7"/>
        <end position="17"/>
    </location>
</feature>
<proteinExistence type="predicted"/>
<evidence type="ECO:0000256" key="1">
    <source>
        <dbReference type="SAM" id="MobiDB-lite"/>
    </source>
</evidence>
<dbReference type="Proteomes" id="UP001148838">
    <property type="component" value="Unassembled WGS sequence"/>
</dbReference>
<protein>
    <submittedName>
        <fullName evidence="2">Uncharacterized protein</fullName>
    </submittedName>
</protein>